<evidence type="ECO:0000313" key="3">
    <source>
        <dbReference type="Proteomes" id="UP000886885"/>
    </source>
</evidence>
<dbReference type="OrthoDB" id="1600564at2759"/>
<organism evidence="2 3">
    <name type="scientific">Populus tomentosa</name>
    <name type="common">Chinese white poplar</name>
    <dbReference type="NCBI Taxonomy" id="118781"/>
    <lineage>
        <taxon>Eukaryota</taxon>
        <taxon>Viridiplantae</taxon>
        <taxon>Streptophyta</taxon>
        <taxon>Embryophyta</taxon>
        <taxon>Tracheophyta</taxon>
        <taxon>Spermatophyta</taxon>
        <taxon>Magnoliopsida</taxon>
        <taxon>eudicotyledons</taxon>
        <taxon>Gunneridae</taxon>
        <taxon>Pentapetalae</taxon>
        <taxon>rosids</taxon>
        <taxon>fabids</taxon>
        <taxon>Malpighiales</taxon>
        <taxon>Salicaceae</taxon>
        <taxon>Saliceae</taxon>
        <taxon>Populus</taxon>
    </lineage>
</organism>
<dbReference type="PANTHER" id="PTHR45966:SF1">
    <property type="entry name" value="GDSL ESTERASE_LIPASE 1-RELATED"/>
    <property type="match status" value="1"/>
</dbReference>
<comment type="caution">
    <text evidence="2">The sequence shown here is derived from an EMBL/GenBank/DDBJ whole genome shotgun (WGS) entry which is preliminary data.</text>
</comment>
<dbReference type="InterPro" id="IPR044552">
    <property type="entry name" value="GLIP1-5/GLL25"/>
</dbReference>
<dbReference type="GO" id="GO:0016298">
    <property type="term" value="F:lipase activity"/>
    <property type="evidence" value="ECO:0007669"/>
    <property type="project" value="TreeGrafter"/>
</dbReference>
<sequence length="174" mass="19166">MNGVNFASAGTGALVETHQGKVHDLIVQGKVIDLKTQLRYFKEVQKLPRQKLSDEAAKTLLSSALYLFIVGSNDYFVPSTTNPTVLQSYNRNEYIRMVIGNLTSGDKVACCGTGPYGGSKCGLNKFELCDNASEYLFFDGIHPADEVHNQFAKLFWSGNPDVGGPYNLKTLFEE</sequence>
<proteinExistence type="predicted"/>
<dbReference type="PANTHER" id="PTHR45966">
    <property type="entry name" value="GDSL-LIKE LIPASE/ACYLHYDROLASE"/>
    <property type="match status" value="1"/>
</dbReference>
<reference evidence="2" key="1">
    <citation type="journal article" date="2020" name="bioRxiv">
        <title>Hybrid origin of Populus tomentosa Carr. identified through genome sequencing and phylogenomic analysis.</title>
        <authorList>
            <person name="An X."/>
            <person name="Gao K."/>
            <person name="Chen Z."/>
            <person name="Li J."/>
            <person name="Yang X."/>
            <person name="Yang X."/>
            <person name="Zhou J."/>
            <person name="Guo T."/>
            <person name="Zhao T."/>
            <person name="Huang S."/>
            <person name="Miao D."/>
            <person name="Khan W.U."/>
            <person name="Rao P."/>
            <person name="Ye M."/>
            <person name="Lei B."/>
            <person name="Liao W."/>
            <person name="Wang J."/>
            <person name="Ji L."/>
            <person name="Li Y."/>
            <person name="Guo B."/>
            <person name="Mustafa N.S."/>
            <person name="Li S."/>
            <person name="Yun Q."/>
            <person name="Keller S.R."/>
            <person name="Mao J."/>
            <person name="Zhang R."/>
            <person name="Strauss S.H."/>
        </authorList>
    </citation>
    <scope>NUCLEOTIDE SEQUENCE</scope>
    <source>
        <strain evidence="2">GM15</strain>
        <tissue evidence="2">Leaf</tissue>
    </source>
</reference>
<keyword evidence="3" id="KW-1185">Reference proteome</keyword>
<name>A0A8X7Y255_POPTO</name>
<dbReference type="Proteomes" id="UP000886885">
    <property type="component" value="Chromosome 17D"/>
</dbReference>
<dbReference type="EMBL" id="JAAWWB010000034">
    <property type="protein sequence ID" value="KAG6742110.1"/>
    <property type="molecule type" value="Genomic_DNA"/>
</dbReference>
<evidence type="ECO:0000313" key="2">
    <source>
        <dbReference type="EMBL" id="KAG6742110.1"/>
    </source>
</evidence>
<evidence type="ECO:0008006" key="4">
    <source>
        <dbReference type="Google" id="ProtNLM"/>
    </source>
</evidence>
<gene>
    <name evidence="2" type="ORF">POTOM_055396</name>
</gene>
<accession>A0A8X7Y255</accession>
<keyword evidence="1" id="KW-0732">Signal</keyword>
<protein>
    <recommendedName>
        <fullName evidence="4">GDSL esterase/lipase 1-like</fullName>
    </recommendedName>
</protein>
<dbReference type="AlphaFoldDB" id="A0A8X7Y255"/>
<evidence type="ECO:0000256" key="1">
    <source>
        <dbReference type="ARBA" id="ARBA00022729"/>
    </source>
</evidence>